<keyword evidence="2" id="KW-0813">Transport</keyword>
<dbReference type="GO" id="GO:0005643">
    <property type="term" value="C:nuclear pore"/>
    <property type="evidence" value="ECO:0007669"/>
    <property type="project" value="TreeGrafter"/>
</dbReference>
<dbReference type="EMBL" id="AP019301">
    <property type="protein sequence ID" value="BBH02752.1"/>
    <property type="molecule type" value="Genomic_DNA"/>
</dbReference>
<evidence type="ECO:0000259" key="4">
    <source>
        <dbReference type="Pfam" id="PF11715"/>
    </source>
</evidence>
<dbReference type="InterPro" id="IPR021717">
    <property type="entry name" value="Nucleoporin_Nup160"/>
</dbReference>
<dbReference type="PANTHER" id="PTHR21286:SF0">
    <property type="entry name" value="NUCLEAR PORE COMPLEX PROTEIN NUP160"/>
    <property type="match status" value="1"/>
</dbReference>
<dbReference type="AlphaFoldDB" id="A0A4Y1REY5"/>
<evidence type="ECO:0000313" key="5">
    <source>
        <dbReference type="EMBL" id="BBH02752.1"/>
    </source>
</evidence>
<comment type="subcellular location">
    <subcellularLocation>
        <location evidence="1">Nucleus</location>
    </subcellularLocation>
</comment>
<dbReference type="PANTHER" id="PTHR21286">
    <property type="entry name" value="NUCLEAR PORE COMPLEX PROTEIN NUP160"/>
    <property type="match status" value="1"/>
</dbReference>
<proteinExistence type="predicted"/>
<organism evidence="5">
    <name type="scientific">Prunus dulcis</name>
    <name type="common">Almond</name>
    <name type="synonym">Amygdalus dulcis</name>
    <dbReference type="NCBI Taxonomy" id="3755"/>
    <lineage>
        <taxon>Eukaryota</taxon>
        <taxon>Viridiplantae</taxon>
        <taxon>Streptophyta</taxon>
        <taxon>Embryophyta</taxon>
        <taxon>Tracheophyta</taxon>
        <taxon>Spermatophyta</taxon>
        <taxon>Magnoliopsida</taxon>
        <taxon>eudicotyledons</taxon>
        <taxon>Gunneridae</taxon>
        <taxon>Pentapetalae</taxon>
        <taxon>rosids</taxon>
        <taxon>fabids</taxon>
        <taxon>Rosales</taxon>
        <taxon>Rosaceae</taxon>
        <taxon>Amygdaloideae</taxon>
        <taxon>Amygdaleae</taxon>
        <taxon>Prunus</taxon>
    </lineage>
</organism>
<feature type="domain" description="Nucleoporin Nup120/160 beta-propeller" evidence="4">
    <location>
        <begin position="66"/>
        <end position="190"/>
    </location>
</feature>
<gene>
    <name evidence="5" type="ORF">Prudu_013421</name>
</gene>
<protein>
    <submittedName>
        <fullName evidence="5">SUPPRESSOR OF AUXIN RESISTANCE1</fullName>
    </submittedName>
</protein>
<name>A0A4Y1REY5_PRUDU</name>
<evidence type="ECO:0000256" key="1">
    <source>
        <dbReference type="ARBA" id="ARBA00004123"/>
    </source>
</evidence>
<sequence length="261" mass="27874">MAKIDTGGMEVPVIGSDSLKWIEVSVPSSSSGPSDASAFASADASCVPPVTDDCASSIAIGDPPTYLIWKIHKNLPHALELLELSASKDFSKVGLRITFPDALSPCFFFVLEPPYLLYALTVSGVAYLLRLGPISTYVSHSGFRLDELVEFNVNAYGPVTSAAAMPSGCLVLGRGDGSLACLQLGSLDPSAPGFVRELRDDSGIGRLWVSCQVYLKYHVYKTTGYTRLLLMGQIDVTKHSFATPNNNADILVCKSDFGSKP</sequence>
<accession>A0A4Y1REY5</accession>
<dbReference type="Pfam" id="PF11715">
    <property type="entry name" value="Beta-prop_Nup120_160"/>
    <property type="match status" value="1"/>
</dbReference>
<evidence type="ECO:0000256" key="3">
    <source>
        <dbReference type="ARBA" id="ARBA00023242"/>
    </source>
</evidence>
<reference evidence="5" key="1">
    <citation type="journal article" date="2019" name="Science">
        <title>Mutation of a bHLH transcription factor allowed almond domestication.</title>
        <authorList>
            <person name="Sanchez-Perez R."/>
            <person name="Pavan S."/>
            <person name="Mazzeo R."/>
            <person name="Moldovan C."/>
            <person name="Aiese Cigliano R."/>
            <person name="Del Cueto J."/>
            <person name="Ricciardi F."/>
            <person name="Lotti C."/>
            <person name="Ricciardi L."/>
            <person name="Dicenta F."/>
            <person name="Lopez-Marques R.L."/>
            <person name="Lindberg Moller B."/>
        </authorList>
    </citation>
    <scope>NUCLEOTIDE SEQUENCE</scope>
</reference>
<dbReference type="GO" id="GO:0017056">
    <property type="term" value="F:structural constituent of nuclear pore"/>
    <property type="evidence" value="ECO:0007669"/>
    <property type="project" value="TreeGrafter"/>
</dbReference>
<evidence type="ECO:0000256" key="2">
    <source>
        <dbReference type="ARBA" id="ARBA00022448"/>
    </source>
</evidence>
<keyword evidence="3" id="KW-0539">Nucleus</keyword>
<dbReference type="InterPro" id="IPR059141">
    <property type="entry name" value="Beta-prop_Nup120_160"/>
</dbReference>